<dbReference type="PANTHER" id="PTHR48221:SF2">
    <property type="entry name" value="ACYL-COA SYNTHETASE FAMILY PROTEIN"/>
    <property type="match status" value="1"/>
</dbReference>
<gene>
    <name evidence="1" type="ORF">HAX54_049470</name>
</gene>
<protein>
    <submittedName>
        <fullName evidence="1">Uncharacterized protein</fullName>
    </submittedName>
</protein>
<accession>A0ABS8SUZ4</accession>
<sequence>MSKVSEIGSLFVALASELKSINPATGNEAPNVDLIITNLNRSLNLSETIPRVRVLDTALSVMCFTSSQVFNRTIEYLVKTIATVLSSSIECKVLRIADGEVLQIGGLISGQDWSRIVESCADVLQELERFQPDLSPIILFAVVRVAVLASRAHYLLKMPPMLDLRSIDGRHSALLKQLHCQKEFNIESGKIPLRLVKADFLSFMDLLLLDPLVLNLLGGW</sequence>
<organism evidence="1 2">
    <name type="scientific">Datura stramonium</name>
    <name type="common">Jimsonweed</name>
    <name type="synonym">Common thornapple</name>
    <dbReference type="NCBI Taxonomy" id="4076"/>
    <lineage>
        <taxon>Eukaryota</taxon>
        <taxon>Viridiplantae</taxon>
        <taxon>Streptophyta</taxon>
        <taxon>Embryophyta</taxon>
        <taxon>Tracheophyta</taxon>
        <taxon>Spermatophyta</taxon>
        <taxon>Magnoliopsida</taxon>
        <taxon>eudicotyledons</taxon>
        <taxon>Gunneridae</taxon>
        <taxon>Pentapetalae</taxon>
        <taxon>asterids</taxon>
        <taxon>lamiids</taxon>
        <taxon>Solanales</taxon>
        <taxon>Solanaceae</taxon>
        <taxon>Solanoideae</taxon>
        <taxon>Datureae</taxon>
        <taxon>Datura</taxon>
    </lineage>
</organism>
<reference evidence="1 2" key="1">
    <citation type="journal article" date="2021" name="BMC Genomics">
        <title>Datura genome reveals duplications of psychoactive alkaloid biosynthetic genes and high mutation rate following tissue culture.</title>
        <authorList>
            <person name="Rajewski A."/>
            <person name="Carter-House D."/>
            <person name="Stajich J."/>
            <person name="Litt A."/>
        </authorList>
    </citation>
    <scope>NUCLEOTIDE SEQUENCE [LARGE SCALE GENOMIC DNA]</scope>
    <source>
        <strain evidence="1">AR-01</strain>
    </source>
</reference>
<keyword evidence="2" id="KW-1185">Reference proteome</keyword>
<proteinExistence type="predicted"/>
<evidence type="ECO:0000313" key="1">
    <source>
        <dbReference type="EMBL" id="MCD7462854.1"/>
    </source>
</evidence>
<dbReference type="Proteomes" id="UP000823775">
    <property type="component" value="Unassembled WGS sequence"/>
</dbReference>
<dbReference type="PANTHER" id="PTHR48221">
    <property type="entry name" value="ACYL-COA SYNTHETASE FAMILY PROTEIN"/>
    <property type="match status" value="1"/>
</dbReference>
<name>A0ABS8SUZ4_DATST</name>
<evidence type="ECO:0000313" key="2">
    <source>
        <dbReference type="Proteomes" id="UP000823775"/>
    </source>
</evidence>
<dbReference type="EMBL" id="JACEIK010000839">
    <property type="protein sequence ID" value="MCD7462854.1"/>
    <property type="molecule type" value="Genomic_DNA"/>
</dbReference>
<comment type="caution">
    <text evidence="1">The sequence shown here is derived from an EMBL/GenBank/DDBJ whole genome shotgun (WGS) entry which is preliminary data.</text>
</comment>